<dbReference type="InterPro" id="IPR016439">
    <property type="entry name" value="Lag1/Lac1-like"/>
</dbReference>
<dbReference type="GO" id="GO:0016020">
    <property type="term" value="C:membrane"/>
    <property type="evidence" value="ECO:0007669"/>
    <property type="project" value="UniProtKB-SubCell"/>
</dbReference>
<feature type="transmembrane region" description="Helical" evidence="8">
    <location>
        <begin position="224"/>
        <end position="243"/>
    </location>
</feature>
<evidence type="ECO:0000313" key="10">
    <source>
        <dbReference type="EMBL" id="ELU41398.1"/>
    </source>
</evidence>
<feature type="compositionally biased region" description="Low complexity" evidence="7">
    <location>
        <begin position="119"/>
        <end position="130"/>
    </location>
</feature>
<dbReference type="Pfam" id="PF03798">
    <property type="entry name" value="TRAM_LAG1_CLN8"/>
    <property type="match status" value="1"/>
</dbReference>
<evidence type="ECO:0000256" key="4">
    <source>
        <dbReference type="ARBA" id="ARBA00022989"/>
    </source>
</evidence>
<feature type="domain" description="TLC" evidence="9">
    <location>
        <begin position="145"/>
        <end position="361"/>
    </location>
</feature>
<protein>
    <submittedName>
        <fullName evidence="10">Longevity-assurance protein</fullName>
    </submittedName>
</protein>
<evidence type="ECO:0000256" key="6">
    <source>
        <dbReference type="PROSITE-ProRule" id="PRU00205"/>
    </source>
</evidence>
<feature type="region of interest" description="Disordered" evidence="7">
    <location>
        <begin position="367"/>
        <end position="398"/>
    </location>
</feature>
<proteinExistence type="inferred from homology"/>
<keyword evidence="3 6" id="KW-0812">Transmembrane</keyword>
<dbReference type="OrthoDB" id="537032at2759"/>
<evidence type="ECO:0000256" key="7">
    <source>
        <dbReference type="SAM" id="MobiDB-lite"/>
    </source>
</evidence>
<feature type="transmembrane region" description="Helical" evidence="8">
    <location>
        <begin position="283"/>
        <end position="307"/>
    </location>
</feature>
<gene>
    <name evidence="10" type="ORF">AG1IA_04564</name>
</gene>
<evidence type="ECO:0000256" key="1">
    <source>
        <dbReference type="ARBA" id="ARBA00004141"/>
    </source>
</evidence>
<feature type="transmembrane region" description="Helical" evidence="8">
    <location>
        <begin position="329"/>
        <end position="353"/>
    </location>
</feature>
<dbReference type="GO" id="GO:0046513">
    <property type="term" value="P:ceramide biosynthetic process"/>
    <property type="evidence" value="ECO:0007669"/>
    <property type="project" value="InterPro"/>
</dbReference>
<reference evidence="10 11" key="1">
    <citation type="journal article" date="2013" name="Nat. Commun.">
        <title>The evolution and pathogenic mechanisms of the rice sheath blight pathogen.</title>
        <authorList>
            <person name="Zheng A."/>
            <person name="Lin R."/>
            <person name="Xu L."/>
            <person name="Qin P."/>
            <person name="Tang C."/>
            <person name="Ai P."/>
            <person name="Zhang D."/>
            <person name="Liu Y."/>
            <person name="Sun Z."/>
            <person name="Feng H."/>
            <person name="Wang Y."/>
            <person name="Chen Y."/>
            <person name="Liang X."/>
            <person name="Fu R."/>
            <person name="Li Q."/>
            <person name="Zhang J."/>
            <person name="Yu X."/>
            <person name="Xie Z."/>
            <person name="Ding L."/>
            <person name="Guan P."/>
            <person name="Tang J."/>
            <person name="Liang Y."/>
            <person name="Wang S."/>
            <person name="Deng Q."/>
            <person name="Li S."/>
            <person name="Zhu J."/>
            <person name="Wang L."/>
            <person name="Liu H."/>
            <person name="Li P."/>
        </authorList>
    </citation>
    <scope>NUCLEOTIDE SEQUENCE [LARGE SCALE GENOMIC DNA]</scope>
    <source>
        <strain evidence="11">AG-1 IA</strain>
    </source>
</reference>
<dbReference type="STRING" id="983506.L8WXA3"/>
<evidence type="ECO:0000256" key="2">
    <source>
        <dbReference type="ARBA" id="ARBA00009808"/>
    </source>
</evidence>
<evidence type="ECO:0000256" key="3">
    <source>
        <dbReference type="ARBA" id="ARBA00022692"/>
    </source>
</evidence>
<evidence type="ECO:0000259" key="9">
    <source>
        <dbReference type="PROSITE" id="PS50922"/>
    </source>
</evidence>
<accession>L8WXA3</accession>
<feature type="region of interest" description="Disordered" evidence="7">
    <location>
        <begin position="88"/>
        <end position="130"/>
    </location>
</feature>
<keyword evidence="4 8" id="KW-1133">Transmembrane helix</keyword>
<dbReference type="EMBL" id="AFRT01001063">
    <property type="protein sequence ID" value="ELU41398.1"/>
    <property type="molecule type" value="Genomic_DNA"/>
</dbReference>
<name>L8WXA3_THACA</name>
<feature type="transmembrane region" description="Helical" evidence="8">
    <location>
        <begin position="249"/>
        <end position="271"/>
    </location>
</feature>
<evidence type="ECO:0000256" key="8">
    <source>
        <dbReference type="SAM" id="Phobius"/>
    </source>
</evidence>
<feature type="transmembrane region" description="Helical" evidence="8">
    <location>
        <begin position="49"/>
        <end position="66"/>
    </location>
</feature>
<dbReference type="SMART" id="SM00724">
    <property type="entry name" value="TLC"/>
    <property type="match status" value="1"/>
</dbReference>
<comment type="caution">
    <text evidence="10">The sequence shown here is derived from an EMBL/GenBank/DDBJ whole genome shotgun (WGS) entry which is preliminary data.</text>
</comment>
<feature type="compositionally biased region" description="Low complexity" evidence="7">
    <location>
        <begin position="376"/>
        <end position="392"/>
    </location>
</feature>
<dbReference type="PROSITE" id="PS50922">
    <property type="entry name" value="TLC"/>
    <property type="match status" value="1"/>
</dbReference>
<dbReference type="PANTHER" id="PTHR12560:SF0">
    <property type="entry name" value="LD18904P"/>
    <property type="match status" value="1"/>
</dbReference>
<dbReference type="Proteomes" id="UP000011668">
    <property type="component" value="Unassembled WGS sequence"/>
</dbReference>
<comment type="subcellular location">
    <subcellularLocation>
        <location evidence="1">Membrane</location>
        <topology evidence="1">Multi-pass membrane protein</topology>
    </subcellularLocation>
</comment>
<organism evidence="10 11">
    <name type="scientific">Thanatephorus cucumeris (strain AG1-IA)</name>
    <name type="common">Rice sheath blight fungus</name>
    <name type="synonym">Rhizoctonia solani</name>
    <dbReference type="NCBI Taxonomy" id="983506"/>
    <lineage>
        <taxon>Eukaryota</taxon>
        <taxon>Fungi</taxon>
        <taxon>Dikarya</taxon>
        <taxon>Basidiomycota</taxon>
        <taxon>Agaricomycotina</taxon>
        <taxon>Agaricomycetes</taxon>
        <taxon>Cantharellales</taxon>
        <taxon>Ceratobasidiaceae</taxon>
        <taxon>Rhizoctonia</taxon>
        <taxon>Rhizoctonia solani AG-1</taxon>
    </lineage>
</organism>
<dbReference type="InterPro" id="IPR006634">
    <property type="entry name" value="TLC-dom"/>
</dbReference>
<feature type="transmembrane region" description="Helical" evidence="8">
    <location>
        <begin position="199"/>
        <end position="217"/>
    </location>
</feature>
<feature type="transmembrane region" description="Helical" evidence="8">
    <location>
        <begin position="157"/>
        <end position="179"/>
    </location>
</feature>
<dbReference type="AlphaFoldDB" id="L8WXA3"/>
<evidence type="ECO:0000313" key="11">
    <source>
        <dbReference type="Proteomes" id="UP000011668"/>
    </source>
</evidence>
<dbReference type="GO" id="GO:0050291">
    <property type="term" value="F:sphingosine N-acyltransferase activity"/>
    <property type="evidence" value="ECO:0007669"/>
    <property type="project" value="InterPro"/>
</dbReference>
<sequence>MDAIVRAASRLRIPAHLEAFIAPSYPVTTPADTDSYFDATYYNKGPKDLLFVGTWVLLLAICREALMRGFFMPLARWRFDSLARAKQNRRATKRDPPSAGDKLAKHHPSVPAVRQRKVSPSSKPPKSIKSWTETKKARDAKLRERKVVRFAEQGWSLAYYAVFWAFGMGIYINLPCFLLQTKHFWVNYPVRFLPGPIKFYYLCQLACWVHQLIVLNIEERRKDHFQMLAHHIITIALITGSYISHFTRIGIAVLVIMDFCDIILPLAKMLLYLELPSVLPDTVFGLFVVSWLVTRQGAFTLVVWSAFTESNKYVAMDFRPMDGRFWSKYTYYGFCTFLLALLALLWAWFWMICRVAFNVLRGKPAEDTRSDEEDAGSSSSATLAPNSNSNTDSDSDTLAEYIPNDSRGGLSSLGLSLLPNTELNNSSCIRRKYSCSSRSTGSEGAGVPVPPSLKGLCRASSASSYSPDALNCSTRIISRASSMLAPSSCSSSRKDDGRNSCRHAGHVECCQGYHAHIHTAPHRIRPGAEVP</sequence>
<dbReference type="HOGENOM" id="CLU_028277_2_1_1"/>
<dbReference type="PANTHER" id="PTHR12560">
    <property type="entry name" value="LONGEVITY ASSURANCE FACTOR 1 LAG1"/>
    <property type="match status" value="1"/>
</dbReference>
<comment type="similarity">
    <text evidence="2">Belongs to the sphingosine N-acyltransferase family.</text>
</comment>
<keyword evidence="5 6" id="KW-0472">Membrane</keyword>
<evidence type="ECO:0000256" key="5">
    <source>
        <dbReference type="ARBA" id="ARBA00023136"/>
    </source>
</evidence>
<keyword evidence="11" id="KW-1185">Reference proteome</keyword>